<dbReference type="InterPro" id="IPR013655">
    <property type="entry name" value="PAS_fold_3"/>
</dbReference>
<gene>
    <name evidence="13" type="ORF">EDC65_1193</name>
</gene>
<feature type="transmembrane region" description="Helical" evidence="9">
    <location>
        <begin position="171"/>
        <end position="193"/>
    </location>
</feature>
<dbReference type="InterPro" id="IPR001610">
    <property type="entry name" value="PAC"/>
</dbReference>
<comment type="catalytic activity">
    <reaction evidence="1">
        <text>ATP + protein L-histidine = ADP + protein N-phospho-L-histidine.</text>
        <dbReference type="EC" id="2.7.13.3"/>
    </reaction>
</comment>
<dbReference type="SUPFAM" id="SSF47384">
    <property type="entry name" value="Homodimeric domain of signal transducing histidine kinase"/>
    <property type="match status" value="1"/>
</dbReference>
<dbReference type="PRINTS" id="PR00344">
    <property type="entry name" value="BCTRLSENSOR"/>
</dbReference>
<evidence type="ECO:0000256" key="1">
    <source>
        <dbReference type="ARBA" id="ARBA00000085"/>
    </source>
</evidence>
<dbReference type="InterPro" id="IPR000700">
    <property type="entry name" value="PAS-assoc_C"/>
</dbReference>
<evidence type="ECO:0000313" key="13">
    <source>
        <dbReference type="EMBL" id="ROQ02006.1"/>
    </source>
</evidence>
<proteinExistence type="predicted"/>
<dbReference type="CDD" id="cd00082">
    <property type="entry name" value="HisKA"/>
    <property type="match status" value="1"/>
</dbReference>
<dbReference type="InterPro" id="IPR035965">
    <property type="entry name" value="PAS-like_dom_sf"/>
</dbReference>
<dbReference type="Gene3D" id="1.10.287.130">
    <property type="match status" value="1"/>
</dbReference>
<feature type="domain" description="PAC" evidence="12">
    <location>
        <begin position="566"/>
        <end position="618"/>
    </location>
</feature>
<protein>
    <recommendedName>
        <fullName evidence="2">histidine kinase</fullName>
        <ecNumber evidence="2">2.7.13.3</ecNumber>
    </recommendedName>
</protein>
<evidence type="ECO:0000313" key="14">
    <source>
        <dbReference type="Proteomes" id="UP000278222"/>
    </source>
</evidence>
<dbReference type="NCBIfam" id="TIGR00229">
    <property type="entry name" value="sensory_box"/>
    <property type="match status" value="1"/>
</dbReference>
<accession>A0A3N1MLY5</accession>
<dbReference type="EMBL" id="RJKX01000011">
    <property type="protein sequence ID" value="ROQ02006.1"/>
    <property type="molecule type" value="Genomic_DNA"/>
</dbReference>
<keyword evidence="8" id="KW-0902">Two-component regulatory system</keyword>
<name>A0A3N1MLY5_9PROT</name>
<evidence type="ECO:0000256" key="5">
    <source>
        <dbReference type="ARBA" id="ARBA00022741"/>
    </source>
</evidence>
<organism evidence="13 14">
    <name type="scientific">Stella humosa</name>
    <dbReference type="NCBI Taxonomy" id="94"/>
    <lineage>
        <taxon>Bacteria</taxon>
        <taxon>Pseudomonadati</taxon>
        <taxon>Pseudomonadota</taxon>
        <taxon>Alphaproteobacteria</taxon>
        <taxon>Rhodospirillales</taxon>
        <taxon>Stellaceae</taxon>
        <taxon>Stella</taxon>
    </lineage>
</organism>
<dbReference type="PROSITE" id="PS50113">
    <property type="entry name" value="PAC"/>
    <property type="match status" value="1"/>
</dbReference>
<reference evidence="13 14" key="1">
    <citation type="submission" date="2018-11" db="EMBL/GenBank/DDBJ databases">
        <title>Genomic Encyclopedia of Type Strains, Phase IV (KMG-IV): sequencing the most valuable type-strain genomes for metagenomic binning, comparative biology and taxonomic classification.</title>
        <authorList>
            <person name="Goeker M."/>
        </authorList>
    </citation>
    <scope>NUCLEOTIDE SEQUENCE [LARGE SCALE GENOMIC DNA]</scope>
    <source>
        <strain evidence="13 14">DSM 5900</strain>
    </source>
</reference>
<dbReference type="GO" id="GO:0000155">
    <property type="term" value="F:phosphorelay sensor kinase activity"/>
    <property type="evidence" value="ECO:0007669"/>
    <property type="project" value="InterPro"/>
</dbReference>
<dbReference type="InterPro" id="IPR000014">
    <property type="entry name" value="PAS"/>
</dbReference>
<sequence>MIFPRERRALALDLLLGVLTGILGYGLNRLPLAIGWGVEFHVGAFLPFLLLPRSVAGATVAGAIAPLHLLLVWNHPFAWAVTALEIPAVALLRRRVGTDLVTADAAYWAVIGLPAAIAGYHLLSGLQAVPAVLAGLQQGLGSFFSVSLACVAGMLVQLGHPRPGDTPAIPLRAAISAIVSVVAISTGIMILGVDARLYWRTLVEERAAGIVHIRDRADTILQRLRDDAQMMTQAMVAAAPADGPVSGVASEATRLLAGITLRDEQGNPIWSWTAPASGAAAPTISISIPVDRAGQRATAIATIAPRAIAERLDRPGMSGSALILRDSSGTAHADPSGLATRLGDLDAHCLQPTTDRSAGPEAPDLRPLVAPVLSWSAPLFCASGPATAFPGLSLTAATAVTEIVERHHRAVLDTMLLVVGICGLGVLAAGVLSAATARRIEVMREALAAGPGFRFAPRTQSGIAEIRLLEADIVRLSEALEREAAEATLMRRRMETIAAHTPIVIYILDLSGDEPAPSFVTRSIEPILGHPPDSALTPAWWAANLHPEDAPRVRSGLEQLASHGSFNGEFRLRAPDGAYRWVYQELRVIDGPDGRPREAVGVMIDITPRKHSETRLIETANLVALGEMSAAVAHELTQPLHVIGLAAENLLDQVATTAVVSERAVIKLRDIVEQTHRAAGIVHRMRQLGRKEAEPPTPIRVGDALEAVLRPLEPELRAFGILLTVAGDGLGCRVVGQPGLLEQVATNLVINARDAIYQRHAEDRPSAEGGDRIEVLASERPAERRVSIRVRDTGTGLDPAILRRAFEPFFTTKEVGKGLGLGLAICHGTVRDLGGHIEARNWQHGAEFEVLLPLFADGGRA</sequence>
<comment type="caution">
    <text evidence="13">The sequence shown here is derived from an EMBL/GenBank/DDBJ whole genome shotgun (WGS) entry which is preliminary data.</text>
</comment>
<evidence type="ECO:0000259" key="10">
    <source>
        <dbReference type="PROSITE" id="PS50109"/>
    </source>
</evidence>
<evidence type="ECO:0000256" key="7">
    <source>
        <dbReference type="ARBA" id="ARBA00022840"/>
    </source>
</evidence>
<evidence type="ECO:0000256" key="8">
    <source>
        <dbReference type="ARBA" id="ARBA00023012"/>
    </source>
</evidence>
<dbReference type="SUPFAM" id="SSF55785">
    <property type="entry name" value="PYP-like sensor domain (PAS domain)"/>
    <property type="match status" value="1"/>
</dbReference>
<dbReference type="InterPro" id="IPR003661">
    <property type="entry name" value="HisK_dim/P_dom"/>
</dbReference>
<dbReference type="OrthoDB" id="9796100at2"/>
<dbReference type="PROSITE" id="PS50109">
    <property type="entry name" value="HIS_KIN"/>
    <property type="match status" value="1"/>
</dbReference>
<keyword evidence="5" id="KW-0547">Nucleotide-binding</keyword>
<dbReference type="AlphaFoldDB" id="A0A3N1MLY5"/>
<keyword evidence="9" id="KW-1133">Transmembrane helix</keyword>
<keyword evidence="4" id="KW-0808">Transferase</keyword>
<feature type="transmembrane region" description="Helical" evidence="9">
    <location>
        <begin position="140"/>
        <end position="159"/>
    </location>
</feature>
<dbReference type="EC" id="2.7.13.3" evidence="2"/>
<feature type="domain" description="PAS" evidence="11">
    <location>
        <begin position="490"/>
        <end position="564"/>
    </location>
</feature>
<feature type="transmembrane region" description="Helical" evidence="9">
    <location>
        <begin position="106"/>
        <end position="133"/>
    </location>
</feature>
<keyword evidence="9" id="KW-0472">Membrane</keyword>
<dbReference type="InterPro" id="IPR003594">
    <property type="entry name" value="HATPase_dom"/>
</dbReference>
<evidence type="ECO:0000256" key="4">
    <source>
        <dbReference type="ARBA" id="ARBA00022679"/>
    </source>
</evidence>
<dbReference type="PANTHER" id="PTHR43065">
    <property type="entry name" value="SENSOR HISTIDINE KINASE"/>
    <property type="match status" value="1"/>
</dbReference>
<keyword evidence="14" id="KW-1185">Reference proteome</keyword>
<dbReference type="SUPFAM" id="SSF55874">
    <property type="entry name" value="ATPase domain of HSP90 chaperone/DNA topoisomerase II/histidine kinase"/>
    <property type="match status" value="1"/>
</dbReference>
<dbReference type="Gene3D" id="3.30.450.20">
    <property type="entry name" value="PAS domain"/>
    <property type="match status" value="1"/>
</dbReference>
<keyword evidence="9" id="KW-0812">Transmembrane</keyword>
<evidence type="ECO:0000259" key="12">
    <source>
        <dbReference type="PROSITE" id="PS50113"/>
    </source>
</evidence>
<dbReference type="SMART" id="SM00387">
    <property type="entry name" value="HATPase_c"/>
    <property type="match status" value="1"/>
</dbReference>
<feature type="transmembrane region" description="Helical" evidence="9">
    <location>
        <begin position="63"/>
        <end position="86"/>
    </location>
</feature>
<dbReference type="RefSeq" id="WP_123688708.1">
    <property type="nucleotide sequence ID" value="NZ_AP019700.1"/>
</dbReference>
<dbReference type="Pfam" id="PF08447">
    <property type="entry name" value="PAS_3"/>
    <property type="match status" value="1"/>
</dbReference>
<dbReference type="SMART" id="SM00086">
    <property type="entry name" value="PAC"/>
    <property type="match status" value="1"/>
</dbReference>
<dbReference type="CDD" id="cd00130">
    <property type="entry name" value="PAS"/>
    <property type="match status" value="1"/>
</dbReference>
<feature type="domain" description="Histidine kinase" evidence="10">
    <location>
        <begin position="631"/>
        <end position="856"/>
    </location>
</feature>
<dbReference type="Pfam" id="PF00512">
    <property type="entry name" value="HisKA"/>
    <property type="match status" value="1"/>
</dbReference>
<evidence type="ECO:0000256" key="6">
    <source>
        <dbReference type="ARBA" id="ARBA00022777"/>
    </source>
</evidence>
<dbReference type="InterPro" id="IPR005467">
    <property type="entry name" value="His_kinase_dom"/>
</dbReference>
<feature type="transmembrane region" description="Helical" evidence="9">
    <location>
        <begin position="9"/>
        <end position="27"/>
    </location>
</feature>
<evidence type="ECO:0000256" key="9">
    <source>
        <dbReference type="SAM" id="Phobius"/>
    </source>
</evidence>
<dbReference type="PROSITE" id="PS50112">
    <property type="entry name" value="PAS"/>
    <property type="match status" value="1"/>
</dbReference>
<dbReference type="InterPro" id="IPR004358">
    <property type="entry name" value="Sig_transdc_His_kin-like_C"/>
</dbReference>
<dbReference type="GO" id="GO:0005524">
    <property type="term" value="F:ATP binding"/>
    <property type="evidence" value="ECO:0007669"/>
    <property type="project" value="UniProtKB-KW"/>
</dbReference>
<keyword evidence="3" id="KW-0597">Phosphoprotein</keyword>
<dbReference type="Proteomes" id="UP000278222">
    <property type="component" value="Unassembled WGS sequence"/>
</dbReference>
<dbReference type="Gene3D" id="3.30.565.10">
    <property type="entry name" value="Histidine kinase-like ATPase, C-terminal domain"/>
    <property type="match status" value="1"/>
</dbReference>
<keyword evidence="6" id="KW-0418">Kinase</keyword>
<keyword evidence="7" id="KW-0067">ATP-binding</keyword>
<dbReference type="InterPro" id="IPR036890">
    <property type="entry name" value="HATPase_C_sf"/>
</dbReference>
<dbReference type="SMART" id="SM00388">
    <property type="entry name" value="HisKA"/>
    <property type="match status" value="1"/>
</dbReference>
<dbReference type="Pfam" id="PF02518">
    <property type="entry name" value="HATPase_c"/>
    <property type="match status" value="1"/>
</dbReference>
<evidence type="ECO:0000259" key="11">
    <source>
        <dbReference type="PROSITE" id="PS50112"/>
    </source>
</evidence>
<evidence type="ECO:0000256" key="3">
    <source>
        <dbReference type="ARBA" id="ARBA00022553"/>
    </source>
</evidence>
<dbReference type="PANTHER" id="PTHR43065:SF46">
    <property type="entry name" value="C4-DICARBOXYLATE TRANSPORT SENSOR PROTEIN DCTB"/>
    <property type="match status" value="1"/>
</dbReference>
<feature type="transmembrane region" description="Helical" evidence="9">
    <location>
        <begin position="415"/>
        <end position="435"/>
    </location>
</feature>
<evidence type="ECO:0000256" key="2">
    <source>
        <dbReference type="ARBA" id="ARBA00012438"/>
    </source>
</evidence>
<dbReference type="InterPro" id="IPR036097">
    <property type="entry name" value="HisK_dim/P_sf"/>
</dbReference>